<dbReference type="Pfam" id="PF02518">
    <property type="entry name" value="HATPase_c"/>
    <property type="match status" value="1"/>
</dbReference>
<reference evidence="13 14" key="1">
    <citation type="submission" date="2018-03" db="EMBL/GenBank/DDBJ databases">
        <title>Comparative genomics illustrates the genes involved in a hyperalkaliphilic mechanisms of Serpentinomonas isolated from highly-alkaline calcium-rich serpentinized springs.</title>
        <authorList>
            <person name="Suzuki S."/>
            <person name="Ishii S."/>
            <person name="Walworth N."/>
            <person name="Bird L."/>
            <person name="Kuenen J.G."/>
            <person name="Nealson K.H."/>
        </authorList>
    </citation>
    <scope>NUCLEOTIDE SEQUENCE [LARGE SCALE GENOMIC DNA]</scope>
    <source>
        <strain evidence="13 14">P1</strain>
    </source>
</reference>
<dbReference type="EC" id="2.7.13.3" evidence="2"/>
<dbReference type="AlphaFoldDB" id="A0A2S9K9D6"/>
<dbReference type="PROSITE" id="PS50109">
    <property type="entry name" value="HIS_KIN"/>
    <property type="match status" value="1"/>
</dbReference>
<keyword evidence="4" id="KW-0808">Transferase</keyword>
<evidence type="ECO:0000259" key="10">
    <source>
        <dbReference type="PROSITE" id="PS50109"/>
    </source>
</evidence>
<protein>
    <recommendedName>
        <fullName evidence="2">histidine kinase</fullName>
        <ecNumber evidence="2">2.7.13.3</ecNumber>
    </recommendedName>
</protein>
<comment type="catalytic activity">
    <reaction evidence="1">
        <text>ATP + protein L-histidine = ADP + protein N-phospho-L-histidine.</text>
        <dbReference type="EC" id="2.7.13.3"/>
    </reaction>
</comment>
<evidence type="ECO:0000256" key="9">
    <source>
        <dbReference type="SAM" id="Phobius"/>
    </source>
</evidence>
<dbReference type="EMBL" id="PVLQ01000007">
    <property type="protein sequence ID" value="PRD67076.1"/>
    <property type="molecule type" value="Genomic_DNA"/>
</dbReference>
<dbReference type="PANTHER" id="PTHR43065">
    <property type="entry name" value="SENSOR HISTIDINE KINASE"/>
    <property type="match status" value="1"/>
</dbReference>
<dbReference type="GO" id="GO:0006355">
    <property type="term" value="P:regulation of DNA-templated transcription"/>
    <property type="evidence" value="ECO:0007669"/>
    <property type="project" value="InterPro"/>
</dbReference>
<dbReference type="Pfam" id="PF00512">
    <property type="entry name" value="HisKA"/>
    <property type="match status" value="1"/>
</dbReference>
<proteinExistence type="predicted"/>
<accession>A0A2S9K9D6</accession>
<dbReference type="CDD" id="cd00082">
    <property type="entry name" value="HisKA"/>
    <property type="match status" value="1"/>
</dbReference>
<keyword evidence="6 13" id="KW-0418">Kinase</keyword>
<dbReference type="RefSeq" id="WP_105746739.1">
    <property type="nucleotide sequence ID" value="NZ_PVLQ01000007.1"/>
</dbReference>
<dbReference type="SMART" id="SM00388">
    <property type="entry name" value="HisKA"/>
    <property type="match status" value="1"/>
</dbReference>
<dbReference type="Pfam" id="PF00989">
    <property type="entry name" value="PAS"/>
    <property type="match status" value="1"/>
</dbReference>
<evidence type="ECO:0000256" key="2">
    <source>
        <dbReference type="ARBA" id="ARBA00012438"/>
    </source>
</evidence>
<evidence type="ECO:0000313" key="14">
    <source>
        <dbReference type="Proteomes" id="UP000238589"/>
    </source>
</evidence>
<dbReference type="GO" id="GO:0005524">
    <property type="term" value="F:ATP binding"/>
    <property type="evidence" value="ECO:0007669"/>
    <property type="project" value="UniProtKB-KW"/>
</dbReference>
<evidence type="ECO:0000256" key="8">
    <source>
        <dbReference type="ARBA" id="ARBA00023012"/>
    </source>
</evidence>
<keyword evidence="9" id="KW-0812">Transmembrane</keyword>
<feature type="transmembrane region" description="Helical" evidence="9">
    <location>
        <begin position="12"/>
        <end position="31"/>
    </location>
</feature>
<feature type="domain" description="PAC" evidence="12">
    <location>
        <begin position="363"/>
        <end position="415"/>
    </location>
</feature>
<keyword evidence="5" id="KW-0547">Nucleotide-binding</keyword>
<dbReference type="InterPro" id="IPR003594">
    <property type="entry name" value="HATPase_dom"/>
</dbReference>
<dbReference type="InterPro" id="IPR000700">
    <property type="entry name" value="PAS-assoc_C"/>
</dbReference>
<dbReference type="InterPro" id="IPR036890">
    <property type="entry name" value="HATPase_C_sf"/>
</dbReference>
<evidence type="ECO:0000256" key="6">
    <source>
        <dbReference type="ARBA" id="ARBA00022777"/>
    </source>
</evidence>
<dbReference type="SUPFAM" id="SSF55874">
    <property type="entry name" value="ATPase domain of HSP90 chaperone/DNA topoisomerase II/histidine kinase"/>
    <property type="match status" value="1"/>
</dbReference>
<dbReference type="InterPro" id="IPR005467">
    <property type="entry name" value="His_kinase_dom"/>
</dbReference>
<keyword evidence="9" id="KW-0472">Membrane</keyword>
<feature type="transmembrane region" description="Helical" evidence="9">
    <location>
        <begin position="251"/>
        <end position="272"/>
    </location>
</feature>
<dbReference type="Gene3D" id="1.10.287.130">
    <property type="match status" value="1"/>
</dbReference>
<evidence type="ECO:0000256" key="1">
    <source>
        <dbReference type="ARBA" id="ARBA00000085"/>
    </source>
</evidence>
<dbReference type="SUPFAM" id="SSF47384">
    <property type="entry name" value="Homodimeric domain of signal transducing histidine kinase"/>
    <property type="match status" value="1"/>
</dbReference>
<keyword evidence="8" id="KW-0902">Two-component regulatory system</keyword>
<dbReference type="InterPro" id="IPR036097">
    <property type="entry name" value="HisK_dim/P_sf"/>
</dbReference>
<evidence type="ECO:0000256" key="5">
    <source>
        <dbReference type="ARBA" id="ARBA00022741"/>
    </source>
</evidence>
<keyword evidence="9" id="KW-1133">Transmembrane helix</keyword>
<evidence type="ECO:0000256" key="3">
    <source>
        <dbReference type="ARBA" id="ARBA00022553"/>
    </source>
</evidence>
<dbReference type="PROSITE" id="PS50113">
    <property type="entry name" value="PAC"/>
    <property type="match status" value="1"/>
</dbReference>
<name>A0A2S9K9D6_9BURK</name>
<evidence type="ECO:0000256" key="4">
    <source>
        <dbReference type="ARBA" id="ARBA00022679"/>
    </source>
</evidence>
<dbReference type="SUPFAM" id="SSF55785">
    <property type="entry name" value="PYP-like sensor domain (PAS domain)"/>
    <property type="match status" value="1"/>
</dbReference>
<organism evidence="13 14">
    <name type="scientific">Malikia granosa</name>
    <dbReference type="NCBI Taxonomy" id="263067"/>
    <lineage>
        <taxon>Bacteria</taxon>
        <taxon>Pseudomonadati</taxon>
        <taxon>Pseudomonadota</taxon>
        <taxon>Betaproteobacteria</taxon>
        <taxon>Burkholderiales</taxon>
        <taxon>Comamonadaceae</taxon>
        <taxon>Malikia</taxon>
    </lineage>
</organism>
<dbReference type="SMART" id="SM00091">
    <property type="entry name" value="PAS"/>
    <property type="match status" value="1"/>
</dbReference>
<comment type="caution">
    <text evidence="13">The sequence shown here is derived from an EMBL/GenBank/DDBJ whole genome shotgun (WGS) entry which is preliminary data.</text>
</comment>
<sequence length="665" mass="73169">MNLSLGAGRWWLWSALCVLLLLLLGALVFLARAYEESRLSRELEQVATDMVTEIRSDLDRNVQALQRLQAPGPDDTAWQRGATALLLSNREILRIEWRSTDLQIRLAQASPFQPFLFDQLPRSQVQPDVKQACANALRFAGAAYSTSYFMPLQEGRGQELLEMCLPLPEDGGFLVLTYGLSDLLGELHKREAYRSFSVALTESDGTRLAIAGHSARDRTTMAAVHLLELPGSAYTLRVDQARELKGLRPKALSSTLTLLAVALVGVLALLSYDVRKRLQTEARLGEALAFRKAMEDSLLTGLRARDMKGRITYVNPAFCQLVGLPPEALIGTSNPAPYWPADRVDEYLQRQTSRQAGQQPLRQGFESEYLRSDGTRLPVLIVEAPLINGIGKQTGWMSAVLDLSAQRKIEEQSRASQERLAATARLAMAGEMASLISHELNQPLAAISSYANGSLNLLQDPEQDCADLRPDLEEAMRRIANQAGRAGKVIKSVSDLVRRRERERSAVPPQQLFDGIAPLVQLQARKVGIEVQWEIAPDCPAVWCDSTMVEQVLLNLARNGLQAMPAGDPTPASGLRILQLRAEPALAQPGSGRQWVSFSVTDHGCGLSDEVAQRLFTPFFTTKREGMGLGLSLCRTVVEQHGGTLDHSSHPPRGTRFSFTLPAAL</sequence>
<dbReference type="OrthoDB" id="1931120at2"/>
<dbReference type="PRINTS" id="PR00344">
    <property type="entry name" value="BCTRLSENSOR"/>
</dbReference>
<dbReference type="GO" id="GO:0000155">
    <property type="term" value="F:phosphorelay sensor kinase activity"/>
    <property type="evidence" value="ECO:0007669"/>
    <property type="project" value="InterPro"/>
</dbReference>
<evidence type="ECO:0000313" key="13">
    <source>
        <dbReference type="EMBL" id="PRD67076.1"/>
    </source>
</evidence>
<dbReference type="InterPro" id="IPR000014">
    <property type="entry name" value="PAS"/>
</dbReference>
<evidence type="ECO:0000259" key="11">
    <source>
        <dbReference type="PROSITE" id="PS50112"/>
    </source>
</evidence>
<dbReference type="InterPro" id="IPR004358">
    <property type="entry name" value="Sig_transdc_His_kin-like_C"/>
</dbReference>
<keyword evidence="7" id="KW-0067">ATP-binding</keyword>
<evidence type="ECO:0000256" key="7">
    <source>
        <dbReference type="ARBA" id="ARBA00022840"/>
    </source>
</evidence>
<dbReference type="InterPro" id="IPR035965">
    <property type="entry name" value="PAS-like_dom_sf"/>
</dbReference>
<dbReference type="Proteomes" id="UP000238589">
    <property type="component" value="Unassembled WGS sequence"/>
</dbReference>
<dbReference type="NCBIfam" id="TIGR00229">
    <property type="entry name" value="sensory_box"/>
    <property type="match status" value="1"/>
</dbReference>
<evidence type="ECO:0000259" key="12">
    <source>
        <dbReference type="PROSITE" id="PS50113"/>
    </source>
</evidence>
<feature type="domain" description="PAS" evidence="11">
    <location>
        <begin position="286"/>
        <end position="368"/>
    </location>
</feature>
<dbReference type="PANTHER" id="PTHR43065:SF42">
    <property type="entry name" value="TWO-COMPONENT SENSOR PPRA"/>
    <property type="match status" value="1"/>
</dbReference>
<dbReference type="InterPro" id="IPR003661">
    <property type="entry name" value="HisK_dim/P_dom"/>
</dbReference>
<dbReference type="Gene3D" id="3.30.450.20">
    <property type="entry name" value="PAS domain"/>
    <property type="match status" value="1"/>
</dbReference>
<gene>
    <name evidence="13" type="ORF">C6P64_01050</name>
</gene>
<dbReference type="PROSITE" id="PS50112">
    <property type="entry name" value="PAS"/>
    <property type="match status" value="1"/>
</dbReference>
<dbReference type="SMART" id="SM00387">
    <property type="entry name" value="HATPase_c"/>
    <property type="match status" value="1"/>
</dbReference>
<keyword evidence="14" id="KW-1185">Reference proteome</keyword>
<dbReference type="InterPro" id="IPR013767">
    <property type="entry name" value="PAS_fold"/>
</dbReference>
<keyword evidence="3" id="KW-0597">Phosphoprotein</keyword>
<dbReference type="CDD" id="cd00130">
    <property type="entry name" value="PAS"/>
    <property type="match status" value="1"/>
</dbReference>
<dbReference type="Gene3D" id="3.30.565.10">
    <property type="entry name" value="Histidine kinase-like ATPase, C-terminal domain"/>
    <property type="match status" value="1"/>
</dbReference>
<feature type="domain" description="Histidine kinase" evidence="10">
    <location>
        <begin position="435"/>
        <end position="665"/>
    </location>
</feature>